<dbReference type="Proteomes" id="UP001501427">
    <property type="component" value="Unassembled WGS sequence"/>
</dbReference>
<evidence type="ECO:0000256" key="1">
    <source>
        <dbReference type="SAM" id="Phobius"/>
    </source>
</evidence>
<proteinExistence type="predicted"/>
<dbReference type="RefSeq" id="WP_184878617.1">
    <property type="nucleotide sequence ID" value="NZ_BAAAHD010000001.1"/>
</dbReference>
<accession>A0A7W7I7V7</accession>
<keyword evidence="6" id="KW-1185">Reference proteome</keyword>
<reference evidence="3" key="3">
    <citation type="submission" date="2023-12" db="EMBL/GenBank/DDBJ databases">
        <authorList>
            <person name="Sun Q."/>
            <person name="Inoue M."/>
        </authorList>
    </citation>
    <scope>NUCLEOTIDE SEQUENCE</scope>
    <source>
        <strain evidence="3">JCM 10667</strain>
    </source>
</reference>
<evidence type="ECO:0000313" key="5">
    <source>
        <dbReference type="Proteomes" id="UP000549343"/>
    </source>
</evidence>
<gene>
    <name evidence="4" type="ORF">F4557_000231</name>
    <name evidence="3" type="ORF">GCM10009546_02110</name>
</gene>
<sequence>MTGRLARNGPTGRGWAVLGATAVLLAFGVGLGYATLTGIGLAGAAALTLAAVTTLRRPRVRAERTVEADRVSAGESTAVTLDVVNMGRLPAPGFDAVELVDGRPLRVWVGWLAAGARRTLRVPIAAPRRGLLRLGPVVVERLDPLGLVRRTRPLSERAWLWVHPRRHPMRPLPLGHVPDFEGRLAENLPAGSTSFVSLREYHQGDDPRHIHWASTARTGTLMVREHVDSGDPTTTVLLDTRAGVLDEQTFEEAAEFAASVVVVSRRAGHRVDLAVLGEEQGRFDEAGGHGLLDRLAAATRGRDGGDAEGELAALIQLVERAREGGALVLVSGPEPGLAQYIARVRRRFARVVIVQLGAASATSGRPGLMVLRAPSATDAANLWSRLVARRPS</sequence>
<evidence type="ECO:0000313" key="6">
    <source>
        <dbReference type="Proteomes" id="UP001501427"/>
    </source>
</evidence>
<reference evidence="4 5" key="2">
    <citation type="submission" date="2020-08" db="EMBL/GenBank/DDBJ databases">
        <title>Sequencing the genomes of 1000 actinobacteria strains.</title>
        <authorList>
            <person name="Klenk H.-P."/>
        </authorList>
    </citation>
    <scope>NUCLEOTIDE SEQUENCE [LARGE SCALE GENOMIC DNA]</scope>
    <source>
        <strain evidence="4 5">DSM 44772</strain>
    </source>
</reference>
<organism evidence="4 5">
    <name type="scientific">Actinomadura livida</name>
    <dbReference type="NCBI Taxonomy" id="79909"/>
    <lineage>
        <taxon>Bacteria</taxon>
        <taxon>Bacillati</taxon>
        <taxon>Actinomycetota</taxon>
        <taxon>Actinomycetes</taxon>
        <taxon>Streptosporangiales</taxon>
        <taxon>Thermomonosporaceae</taxon>
        <taxon>Actinomadura</taxon>
    </lineage>
</organism>
<dbReference type="EMBL" id="BAAAHD010000001">
    <property type="protein sequence ID" value="GAA0543634.1"/>
    <property type="molecule type" value="Genomic_DNA"/>
</dbReference>
<dbReference type="EMBL" id="JACHMV010000001">
    <property type="protein sequence ID" value="MBB4771813.1"/>
    <property type="molecule type" value="Genomic_DNA"/>
</dbReference>
<dbReference type="AlphaFoldDB" id="A0A7W7I7V7"/>
<dbReference type="Pfam" id="PF01882">
    <property type="entry name" value="DUF58"/>
    <property type="match status" value="1"/>
</dbReference>
<feature type="domain" description="DUF58" evidence="2">
    <location>
        <begin position="198"/>
        <end position="330"/>
    </location>
</feature>
<keyword evidence="1" id="KW-0472">Membrane</keyword>
<dbReference type="PANTHER" id="PTHR34351">
    <property type="entry name" value="SLR1927 PROTEIN-RELATED"/>
    <property type="match status" value="1"/>
</dbReference>
<dbReference type="PANTHER" id="PTHR34351:SF1">
    <property type="entry name" value="SLR1927 PROTEIN"/>
    <property type="match status" value="1"/>
</dbReference>
<dbReference type="InterPro" id="IPR002881">
    <property type="entry name" value="DUF58"/>
</dbReference>
<evidence type="ECO:0000259" key="2">
    <source>
        <dbReference type="Pfam" id="PF01882"/>
    </source>
</evidence>
<feature type="transmembrane region" description="Helical" evidence="1">
    <location>
        <begin position="12"/>
        <end position="33"/>
    </location>
</feature>
<evidence type="ECO:0000313" key="4">
    <source>
        <dbReference type="EMBL" id="MBB4771813.1"/>
    </source>
</evidence>
<evidence type="ECO:0000313" key="3">
    <source>
        <dbReference type="EMBL" id="GAA0543634.1"/>
    </source>
</evidence>
<protein>
    <submittedName>
        <fullName evidence="4">Uncharacterized protein (DUF58 family)</fullName>
    </submittedName>
</protein>
<comment type="caution">
    <text evidence="4">The sequence shown here is derived from an EMBL/GenBank/DDBJ whole genome shotgun (WGS) entry which is preliminary data.</text>
</comment>
<dbReference type="Proteomes" id="UP000549343">
    <property type="component" value="Unassembled WGS sequence"/>
</dbReference>
<name>A0A7W7I7V7_9ACTN</name>
<reference evidence="3 6" key="1">
    <citation type="journal article" date="2019" name="Int. J. Syst. Evol. Microbiol.">
        <title>The Global Catalogue of Microorganisms (GCM) 10K type strain sequencing project: providing services to taxonomists for standard genome sequencing and annotation.</title>
        <authorList>
            <consortium name="The Broad Institute Genomics Platform"/>
            <consortium name="The Broad Institute Genome Sequencing Center for Infectious Disease"/>
            <person name="Wu L."/>
            <person name="Ma J."/>
        </authorList>
    </citation>
    <scope>NUCLEOTIDE SEQUENCE [LARGE SCALE GENOMIC DNA]</scope>
    <source>
        <strain evidence="3 6">JCM 10667</strain>
    </source>
</reference>
<keyword evidence="1" id="KW-1133">Transmembrane helix</keyword>
<keyword evidence="1" id="KW-0812">Transmembrane</keyword>